<accession>A0A1Z4LZJ3</accession>
<proteinExistence type="predicted"/>
<keyword evidence="2" id="KW-1185">Reference proteome</keyword>
<evidence type="ECO:0000313" key="2">
    <source>
        <dbReference type="Proteomes" id="UP000218418"/>
    </source>
</evidence>
<dbReference type="AlphaFoldDB" id="A0A1Z4LZJ3"/>
<evidence type="ECO:0000313" key="1">
    <source>
        <dbReference type="EMBL" id="BAY86601.1"/>
    </source>
</evidence>
<reference evidence="1 2" key="1">
    <citation type="submission" date="2017-06" db="EMBL/GenBank/DDBJ databases">
        <title>Genome sequencing of cyanobaciteial culture collection at National Institute for Environmental Studies (NIES).</title>
        <authorList>
            <person name="Hirose Y."/>
            <person name="Shimura Y."/>
            <person name="Fujisawa T."/>
            <person name="Nakamura Y."/>
            <person name="Kawachi M."/>
        </authorList>
    </citation>
    <scope>NUCLEOTIDE SEQUENCE [LARGE SCALE GENOMIC DNA]</scope>
    <source>
        <strain evidence="1 2">NIES-267</strain>
    </source>
</reference>
<dbReference type="Proteomes" id="UP000218418">
    <property type="component" value="Chromosome"/>
</dbReference>
<sequence length="44" mass="4774">MPVFPISQNRENPLGKGGWGNLTALSTKLIFQSAVLLSVFQPCI</sequence>
<name>A0A1Z4LZJ3_9CYAN</name>
<dbReference type="EMBL" id="AP018227">
    <property type="protein sequence ID" value="BAY86601.1"/>
    <property type="molecule type" value="Genomic_DNA"/>
</dbReference>
<organism evidence="1 2">
    <name type="scientific">Calothrix parasitica NIES-267</name>
    <dbReference type="NCBI Taxonomy" id="1973488"/>
    <lineage>
        <taxon>Bacteria</taxon>
        <taxon>Bacillati</taxon>
        <taxon>Cyanobacteriota</taxon>
        <taxon>Cyanophyceae</taxon>
        <taxon>Nostocales</taxon>
        <taxon>Calotrichaceae</taxon>
        <taxon>Calothrix</taxon>
    </lineage>
</organism>
<gene>
    <name evidence="1" type="ORF">NIES267_61110</name>
</gene>
<protein>
    <submittedName>
        <fullName evidence="1">Uncharacterized protein</fullName>
    </submittedName>
</protein>